<dbReference type="EMBL" id="LN714485">
    <property type="protein sequence ID" value="CEL69119.1"/>
    <property type="molecule type" value="Genomic_DNA"/>
</dbReference>
<evidence type="ECO:0000256" key="10">
    <source>
        <dbReference type="SAM" id="MobiDB-lite"/>
    </source>
</evidence>
<evidence type="ECO:0000256" key="9">
    <source>
        <dbReference type="RuleBase" id="RU365075"/>
    </source>
</evidence>
<feature type="domain" description="Conserved Oligomeric Golgi complex subunit 6 C-terminal" evidence="12">
    <location>
        <begin position="345"/>
        <end position="499"/>
    </location>
</feature>
<evidence type="ECO:0000256" key="5">
    <source>
        <dbReference type="ARBA" id="ARBA00022927"/>
    </source>
</evidence>
<dbReference type="InterPro" id="IPR048369">
    <property type="entry name" value="COG6_C"/>
</dbReference>
<evidence type="ECO:0000259" key="12">
    <source>
        <dbReference type="Pfam" id="PF20653"/>
    </source>
</evidence>
<feature type="compositionally biased region" description="Basic and acidic residues" evidence="10">
    <location>
        <begin position="825"/>
        <end position="846"/>
    </location>
</feature>
<organism evidence="13 15">
    <name type="scientific">Neospora caninum (strain Liverpool)</name>
    <dbReference type="NCBI Taxonomy" id="572307"/>
    <lineage>
        <taxon>Eukaryota</taxon>
        <taxon>Sar</taxon>
        <taxon>Alveolata</taxon>
        <taxon>Apicomplexa</taxon>
        <taxon>Conoidasida</taxon>
        <taxon>Coccidia</taxon>
        <taxon>Eucoccidiorida</taxon>
        <taxon>Eimeriorina</taxon>
        <taxon>Sarcocystidae</taxon>
        <taxon>Neospora</taxon>
    </lineage>
</organism>
<dbReference type="Pfam" id="PF20653">
    <property type="entry name" value="COG6_C"/>
    <property type="match status" value="2"/>
</dbReference>
<dbReference type="Pfam" id="PF06419">
    <property type="entry name" value="COG6_N"/>
    <property type="match status" value="1"/>
</dbReference>
<dbReference type="GO" id="GO:0000139">
    <property type="term" value="C:Golgi membrane"/>
    <property type="evidence" value="ECO:0007669"/>
    <property type="project" value="UniProtKB-SubCell"/>
</dbReference>
<dbReference type="GeneID" id="13442341"/>
<proteinExistence type="inferred from homology"/>
<comment type="similarity">
    <text evidence="2 9">Belongs to the COG6 family.</text>
</comment>
<reference evidence="15" key="3">
    <citation type="journal article" date="2012" name="PLoS Pathog.">
        <title>Comparative genomics of the apicomplexan parasites Toxoplasma gondii and Neospora caninum: Coccidia differing in host range and transmission strategy.</title>
        <authorList>
            <person name="Reid A.J."/>
            <person name="Vermont S.J."/>
            <person name="Cotton J.A."/>
            <person name="Harris D."/>
            <person name="Hill-Cawthorne G.A."/>
            <person name="Konen-Waisman S."/>
            <person name="Latham S.M."/>
            <person name="Mourier T."/>
            <person name="Norton R."/>
            <person name="Quail M.A."/>
            <person name="Sanders M."/>
            <person name="Shanmugam D."/>
            <person name="Sohal A."/>
            <person name="Wasmuth J.D."/>
            <person name="Brunk B."/>
            <person name="Grigg M.E."/>
            <person name="Howard J.C."/>
            <person name="Parkinson J."/>
            <person name="Roos D.S."/>
            <person name="Trees A.J."/>
            <person name="Berriman M."/>
            <person name="Pain A."/>
            <person name="Wastling J.M."/>
        </authorList>
    </citation>
    <scope>NUCLEOTIDE SEQUENCE [LARGE SCALE GENOMIC DNA]</scope>
    <source>
        <strain evidence="15">Liverpool</strain>
    </source>
</reference>
<evidence type="ECO:0000256" key="8">
    <source>
        <dbReference type="ARBA" id="ARBA00031348"/>
    </source>
</evidence>
<evidence type="ECO:0000259" key="11">
    <source>
        <dbReference type="Pfam" id="PF06419"/>
    </source>
</evidence>
<evidence type="ECO:0000256" key="2">
    <source>
        <dbReference type="ARBA" id="ARBA00011023"/>
    </source>
</evidence>
<comment type="subcellular location">
    <subcellularLocation>
        <location evidence="1 9">Golgi apparatus membrane</location>
        <topology evidence="1 9">Peripheral membrane protein</topology>
    </subcellularLocation>
</comment>
<dbReference type="eggNOG" id="ENOG502R03Y">
    <property type="taxonomic scope" value="Eukaryota"/>
</dbReference>
<evidence type="ECO:0000313" key="15">
    <source>
        <dbReference type="Proteomes" id="UP000007494"/>
    </source>
</evidence>
<evidence type="ECO:0000313" key="14">
    <source>
        <dbReference type="EMBL" id="CEL69119.1"/>
    </source>
</evidence>
<reference evidence="13" key="1">
    <citation type="submission" date="2011-02" db="EMBL/GenBank/DDBJ databases">
        <authorList>
            <person name="Aslett M."/>
        </authorList>
    </citation>
    <scope>NUCLEOTIDE SEQUENCE</scope>
    <source>
        <strain evidence="13">Liverpool</strain>
    </source>
</reference>
<evidence type="ECO:0000256" key="3">
    <source>
        <dbReference type="ARBA" id="ARBA00020973"/>
    </source>
</evidence>
<keyword evidence="6 9" id="KW-0333">Golgi apparatus</keyword>
<evidence type="ECO:0000256" key="4">
    <source>
        <dbReference type="ARBA" id="ARBA00022448"/>
    </source>
</evidence>
<keyword evidence="4 9" id="KW-0813">Transport</keyword>
<protein>
    <recommendedName>
        <fullName evidence="3 9">Conserved oligomeric Golgi complex subunit 6</fullName>
        <shortName evidence="9">COG complex subunit 6</shortName>
    </recommendedName>
    <alternativeName>
        <fullName evidence="8 9">Component of oligomeric Golgi complex 6</fullName>
    </alternativeName>
</protein>
<feature type="domain" description="Conserved Oligomeric Golgi complex subunit 6 C-terminal" evidence="12">
    <location>
        <begin position="1062"/>
        <end position="1281"/>
    </location>
</feature>
<dbReference type="OrthoDB" id="272987at2759"/>
<gene>
    <name evidence="14" type="ORF">BN1204_048390</name>
    <name evidence="13" type="ORF">NCLIV_048390</name>
</gene>
<feature type="region of interest" description="Disordered" evidence="10">
    <location>
        <begin position="248"/>
        <end position="276"/>
    </location>
</feature>
<dbReference type="PANTHER" id="PTHR21506:SF0">
    <property type="entry name" value="CONSERVED OLIGOMERIC GOLGI COMPLEX SUBUNIT 6"/>
    <property type="match status" value="1"/>
</dbReference>
<dbReference type="InParanoid" id="F0VMD2"/>
<reference evidence="14" key="4">
    <citation type="journal article" date="2015" name="PLoS ONE">
        <title>Comprehensive Evaluation of Toxoplasma gondii VEG and Neospora caninum LIV Genomes with Tachyzoite Stage Transcriptome and Proteome Defines Novel Transcript Features.</title>
        <authorList>
            <person name="Ramaprasad A."/>
            <person name="Mourier T."/>
            <person name="Naeem R."/>
            <person name="Malas T.B."/>
            <person name="Moussa E."/>
            <person name="Panigrahi A."/>
            <person name="Vermont S.J."/>
            <person name="Otto T.D."/>
            <person name="Wastling J."/>
            <person name="Pain A."/>
        </authorList>
    </citation>
    <scope>NUCLEOTIDE SEQUENCE</scope>
    <source>
        <strain evidence="14">Liverpool</strain>
    </source>
</reference>
<dbReference type="GO" id="GO:0017119">
    <property type="term" value="C:Golgi transport complex"/>
    <property type="evidence" value="ECO:0007669"/>
    <property type="project" value="UniProtKB-UniRule"/>
</dbReference>
<evidence type="ECO:0000256" key="7">
    <source>
        <dbReference type="ARBA" id="ARBA00023136"/>
    </source>
</evidence>
<keyword evidence="15" id="KW-1185">Reference proteome</keyword>
<dbReference type="PANTHER" id="PTHR21506">
    <property type="entry name" value="COMPONENT OF OLIGOMERIC GOLGI COMPLEX 6"/>
    <property type="match status" value="1"/>
</dbReference>
<feature type="region of interest" description="Disordered" evidence="10">
    <location>
        <begin position="1"/>
        <end position="74"/>
    </location>
</feature>
<accession>F0VMD2</accession>
<evidence type="ECO:0000313" key="13">
    <source>
        <dbReference type="EMBL" id="CBZ54410.1"/>
    </source>
</evidence>
<evidence type="ECO:0000256" key="6">
    <source>
        <dbReference type="ARBA" id="ARBA00023034"/>
    </source>
</evidence>
<sequence>MESLSALKEARADATCLPCGRSSSLSQSPAPSAAEPGASGRSTLPATNLEPVALNGTSSPYGSPSLAPASLGKPASHPLSREVARILSRPFLDAPFLPEALACLSSFYLPGHHTDPEGSKASLGATSRAGLGTPPLLVPLIYREKLRIHQEALAAFAPIRSQIADLSCQVQLLSRTCSQAASQLRRSRSHLAPLLHGVEALRGQQRTLHSRQRLCHLLLDSLQLPEPLLEALTGRKGTFGAYLAEGAAETAGPPSEAGDNGAGLQLTGPEPRPEEAAKEDLRLDGRFFEALQELEKIRKRALKLQAKMSQASMAHREFSKEQELARTNPEPLDGPLQFFSRAAPRLADDVLQHTADLREAAYERLYLWIQRVFRSAVGAGVSSEARPGGRRSETSGPRGQSGKGYRDAPDTHSKGIETLAIRHVEAFAAALAATGLIDKCEREGTRTCGEQRLRAVLGVEEDSPLLLRGFQVLEERPAYLQDSVQEFSRVRSQLITDAFWGTPLDSEGDRVLPRGTGPVLSVLTTARNLSAYWRKAGVLGGNKAVGGKPKADVEGRTGADAAPHVLPLGASFDTVCRAEPVQFLRATLQYVAHAVAAERAVTRGLVVLLPSEDAQSPSRGAPAGNEAVGGKSAKQTEETDRPGGAERSQRESLAGVDTHQDLQAGASGTQDATGEESRRALEKTQQGGFETGKSAARAGGYPSESSEGPGFALSGEQAGTHGDEQVGVRSVSEMRAGAALRGTRLLQEHTAGMHRPLRAAIEQAFSMIRASTASSGAAGNRLLQQHVLGVLLMVRLLDAYSALLRSLLVFGATVAGSSPSASAPRAERDGGSGVSERKHAETHEQSRGPSVSDPTYPSPALRGRTGNPIRTDDELVNAVVTPELVRCCEEFADKGEELFLSLWERQVVRAASSSPVARLSSMLLSGRLSPEAAGAEKESAGTGGDSELISSAEGGVFLELTGRLREALEILHAPVISAEEEDELWLLASGIAAAASRPASAEKKGEGSVPSWATAQAVLDVVINRDALIWGTEVKLRGCRLEGVRRSRVTGLSAFEELSGDGSDSGPASEELHAWVEASVAPLLNFCRQEARRFSDAGETAVCLINAYASVQEPLRRFRVCGSYLRVLAELLDQQMATLVQVESGRTLASLGLAERLDAVRRAVDRERRGGVAGNGAKPLSVEGNKAPLQVGREQCESGPDDDVLLHKEELVKFFREFYVALYGASALNLDYVDRLMHRHLRSNARKAVLHAVLQAYTEIYVHTSDLRAATHTPEDVALLLDV</sequence>
<keyword evidence="7 9" id="KW-0472">Membrane</keyword>
<comment type="subunit">
    <text evidence="9">Component of the conserved oligomeric Golgi complex.</text>
</comment>
<dbReference type="InterPro" id="IPR048368">
    <property type="entry name" value="COG6_N"/>
</dbReference>
<feature type="domain" description="Conserved oligomeric complex COG6 N-terminal" evidence="11">
    <location>
        <begin position="141"/>
        <end position="233"/>
    </location>
</feature>
<dbReference type="Proteomes" id="UP000007494">
    <property type="component" value="Chromosome X"/>
</dbReference>
<feature type="region of interest" description="Disordered" evidence="10">
    <location>
        <begin position="380"/>
        <end position="411"/>
    </location>
</feature>
<feature type="compositionally biased region" description="Low complexity" evidence="10">
    <location>
        <begin position="20"/>
        <end position="42"/>
    </location>
</feature>
<dbReference type="InterPro" id="IPR010490">
    <property type="entry name" value="COG6"/>
</dbReference>
<dbReference type="VEuPathDB" id="ToxoDB:NCLIV_048390"/>
<dbReference type="RefSeq" id="XP_003884440.1">
    <property type="nucleotide sequence ID" value="XM_003884391.1"/>
</dbReference>
<comment type="function">
    <text evidence="9">Required for normal Golgi function.</text>
</comment>
<feature type="compositionally biased region" description="Low complexity" evidence="10">
    <location>
        <begin position="699"/>
        <end position="710"/>
    </location>
</feature>
<dbReference type="GO" id="GO:0006891">
    <property type="term" value="P:intra-Golgi vesicle-mediated transport"/>
    <property type="evidence" value="ECO:0007669"/>
    <property type="project" value="UniProtKB-UniRule"/>
</dbReference>
<keyword evidence="5 9" id="KW-0653">Protein transport</keyword>
<dbReference type="OMA" id="HAWVEAS"/>
<dbReference type="SMART" id="SM01087">
    <property type="entry name" value="COG6"/>
    <property type="match status" value="1"/>
</dbReference>
<dbReference type="GO" id="GO:0015031">
    <property type="term" value="P:protein transport"/>
    <property type="evidence" value="ECO:0007669"/>
    <property type="project" value="UniProtKB-KW"/>
</dbReference>
<name>F0VMD2_NEOCL</name>
<reference evidence="13" key="2">
    <citation type="submission" date="2011-03" db="EMBL/GenBank/DDBJ databases">
        <title>Comparative genomics and transcriptomics of Neospora caninum and Toxoplasma gondii.</title>
        <authorList>
            <person name="Reid A.J."/>
            <person name="Sohal A."/>
            <person name="Harris D."/>
            <person name="Quail M."/>
            <person name="Sanders M."/>
            <person name="Berriman M."/>
            <person name="Wastling J.M."/>
            <person name="Pain A."/>
        </authorList>
    </citation>
    <scope>NUCLEOTIDE SEQUENCE</scope>
    <source>
        <strain evidence="13">Liverpool</strain>
    </source>
</reference>
<feature type="region of interest" description="Disordered" evidence="10">
    <location>
        <begin position="816"/>
        <end position="869"/>
    </location>
</feature>
<dbReference type="EMBL" id="FR823391">
    <property type="protein sequence ID" value="CBZ54410.1"/>
    <property type="molecule type" value="Genomic_DNA"/>
</dbReference>
<evidence type="ECO:0000256" key="1">
    <source>
        <dbReference type="ARBA" id="ARBA00004395"/>
    </source>
</evidence>
<feature type="region of interest" description="Disordered" evidence="10">
    <location>
        <begin position="613"/>
        <end position="726"/>
    </location>
</feature>
<feature type="compositionally biased region" description="Basic and acidic residues" evidence="10">
    <location>
        <begin position="634"/>
        <end position="650"/>
    </location>
</feature>